<evidence type="ECO:0000313" key="1">
    <source>
        <dbReference type="EMBL" id="KAK1413176.1"/>
    </source>
</evidence>
<dbReference type="EMBL" id="JAUHHV010000009">
    <property type="protein sequence ID" value="KAK1413176.1"/>
    <property type="molecule type" value="Genomic_DNA"/>
</dbReference>
<gene>
    <name evidence="1" type="ORF">QVD17_34947</name>
</gene>
<dbReference type="Proteomes" id="UP001229421">
    <property type="component" value="Unassembled WGS sequence"/>
</dbReference>
<organism evidence="1 2">
    <name type="scientific">Tagetes erecta</name>
    <name type="common">African marigold</name>
    <dbReference type="NCBI Taxonomy" id="13708"/>
    <lineage>
        <taxon>Eukaryota</taxon>
        <taxon>Viridiplantae</taxon>
        <taxon>Streptophyta</taxon>
        <taxon>Embryophyta</taxon>
        <taxon>Tracheophyta</taxon>
        <taxon>Spermatophyta</taxon>
        <taxon>Magnoliopsida</taxon>
        <taxon>eudicotyledons</taxon>
        <taxon>Gunneridae</taxon>
        <taxon>Pentapetalae</taxon>
        <taxon>asterids</taxon>
        <taxon>campanulids</taxon>
        <taxon>Asterales</taxon>
        <taxon>Asteraceae</taxon>
        <taxon>Asteroideae</taxon>
        <taxon>Heliantheae alliance</taxon>
        <taxon>Tageteae</taxon>
        <taxon>Tagetes</taxon>
    </lineage>
</organism>
<reference evidence="1" key="1">
    <citation type="journal article" date="2023" name="bioRxiv">
        <title>Improved chromosome-level genome assembly for marigold (Tagetes erecta).</title>
        <authorList>
            <person name="Jiang F."/>
            <person name="Yuan L."/>
            <person name="Wang S."/>
            <person name="Wang H."/>
            <person name="Xu D."/>
            <person name="Wang A."/>
            <person name="Fan W."/>
        </authorList>
    </citation>
    <scope>NUCLEOTIDE SEQUENCE</scope>
    <source>
        <strain evidence="1">WSJ</strain>
        <tissue evidence="1">Leaf</tissue>
    </source>
</reference>
<accession>A0AAD8NLW5</accession>
<evidence type="ECO:0000313" key="2">
    <source>
        <dbReference type="Proteomes" id="UP001229421"/>
    </source>
</evidence>
<name>A0AAD8NLW5_TARER</name>
<protein>
    <submittedName>
        <fullName evidence="1">Uncharacterized protein</fullName>
    </submittedName>
</protein>
<dbReference type="AlphaFoldDB" id="A0AAD8NLW5"/>
<proteinExistence type="predicted"/>
<sequence>MTMDDGDGGVASYQDCCFGLLHDGLLVGWWRWSIGHRKPYGVVNGSRSVYLVDGYRFVYLVDCYRFVVEVGFQKLFWGFACDDDNSDIHLAASAPPTIALSPPPLFLTTTLGDGLYCFLCLRFCLDFQMTMDDGDGGVASYQDCCFGLLHDGLLVGWWRWSIGHRKPYGVVNGSRSVYLVDGYRFVYLVDCYRFVVEVGFQKLFWGFACG</sequence>
<keyword evidence="2" id="KW-1185">Reference proteome</keyword>
<comment type="caution">
    <text evidence="1">The sequence shown here is derived from an EMBL/GenBank/DDBJ whole genome shotgun (WGS) entry which is preliminary data.</text>
</comment>